<feature type="compositionally biased region" description="Polar residues" evidence="6">
    <location>
        <begin position="71"/>
        <end position="80"/>
    </location>
</feature>
<feature type="region of interest" description="Disordered" evidence="6">
    <location>
        <begin position="428"/>
        <end position="449"/>
    </location>
</feature>
<keyword evidence="3" id="KW-0863">Zinc-finger</keyword>
<evidence type="ECO:0000256" key="5">
    <source>
        <dbReference type="ARBA" id="ARBA00023242"/>
    </source>
</evidence>
<keyword evidence="5" id="KW-0539">Nucleus</keyword>
<evidence type="ECO:0000256" key="4">
    <source>
        <dbReference type="ARBA" id="ARBA00022833"/>
    </source>
</evidence>
<evidence type="ECO:0000313" key="8">
    <source>
        <dbReference type="Proteomes" id="UP000092583"/>
    </source>
</evidence>
<evidence type="ECO:0000256" key="6">
    <source>
        <dbReference type="SAM" id="MobiDB-lite"/>
    </source>
</evidence>
<dbReference type="InterPro" id="IPR012337">
    <property type="entry name" value="RNaseH-like_sf"/>
</dbReference>
<feature type="region of interest" description="Disordered" evidence="6">
    <location>
        <begin position="70"/>
        <end position="115"/>
    </location>
</feature>
<evidence type="ECO:0000313" key="7">
    <source>
        <dbReference type="EMBL" id="OCF56332.1"/>
    </source>
</evidence>
<organism evidence="7 8">
    <name type="scientific">Kwoniella mangroviensis CBS 10435</name>
    <dbReference type="NCBI Taxonomy" id="1331196"/>
    <lineage>
        <taxon>Eukaryota</taxon>
        <taxon>Fungi</taxon>
        <taxon>Dikarya</taxon>
        <taxon>Basidiomycota</taxon>
        <taxon>Agaricomycotina</taxon>
        <taxon>Tremellomycetes</taxon>
        <taxon>Tremellales</taxon>
        <taxon>Cryptococcaceae</taxon>
        <taxon>Kwoniella</taxon>
    </lineage>
</organism>
<dbReference type="EMBL" id="KV700091">
    <property type="protein sequence ID" value="OCF56332.1"/>
    <property type="molecule type" value="Genomic_DNA"/>
</dbReference>
<dbReference type="SUPFAM" id="SSF53098">
    <property type="entry name" value="Ribonuclease H-like"/>
    <property type="match status" value="1"/>
</dbReference>
<dbReference type="GO" id="GO:0008270">
    <property type="term" value="F:zinc ion binding"/>
    <property type="evidence" value="ECO:0007669"/>
    <property type="project" value="UniProtKB-KW"/>
</dbReference>
<keyword evidence="2" id="KW-0479">Metal-binding</keyword>
<dbReference type="GO" id="GO:0005634">
    <property type="term" value="C:nucleus"/>
    <property type="evidence" value="ECO:0007669"/>
    <property type="project" value="UniProtKB-SubCell"/>
</dbReference>
<evidence type="ECO:0000256" key="2">
    <source>
        <dbReference type="ARBA" id="ARBA00022723"/>
    </source>
</evidence>
<dbReference type="Proteomes" id="UP000092583">
    <property type="component" value="Unassembled WGS sequence"/>
</dbReference>
<proteinExistence type="predicted"/>
<dbReference type="InterPro" id="IPR052035">
    <property type="entry name" value="ZnF_BED_domain_contain"/>
</dbReference>
<gene>
    <name evidence="7" type="ORF">L486_06274</name>
</gene>
<accession>A0A1B9IL93</accession>
<keyword evidence="4" id="KW-0862">Zinc</keyword>
<sequence length="867" mass="98368">MADDVRKQLDKAEAGCVAWLATLNAAEHDYLLGELPGSHFEREPRLDDEDNLISIKSNWDTAKRVIDTYRENNQGGNTLADSEGQHLRKRKTPAPTKPTKPKSTKSTIGKGKGKAAPIEIEQDELEETDPASPFHIGASSSSIITPSPHGGPKSPTKGKHILSFTSLEDTYNNAIIKWEQAQQREDHTWNIFEKPEIIPHSDYNKLGLQLEDQEYRNTYMWFQCKHRVGESSGGTLSDHKSRCKGKQEAKNAIAHGTLINANTMTESKLLFMKVINTALHNRSFNSFNNLLSSPNHRSYLGIVISWLERIQGEHSNSPKAVQVRSTVLNFIHAEGASTGRSMADQISHSLAEVNLGQNLFAITLDNASANDVLVKRLGKDDSLPLFTGEDKRIRCFAHILNLVVKLLLMPFTPNATLTRLEQMVQRQAQTENRLQDNKNDDDDGRDTFDDLEDEISEDEEQQDQEHHKEQEEWEQWCQNEDLLDSSAQYANDLLLIDETIREGMTETTTKSSLEGGASQLNTLVKQVKRADLKAAMQMLMKVRLLVKSTTYNKTARSVWQKVLLTESQTQRYAGPQKFITRDVPTRWNSTGNMLRDVLDMKLIVKVFYAHPDISKDMINKKRFVLANRLNDDDYSLIQHLEKVLKFIKQATDYFQREIGQGEHPVTVAMVIPYIDQVTSLLDTLIANDTAPIVVRTGACIASNLMSSYYSKTDQSLIYRLAILLHPSMRMKHLKDQKWLQSWQDQAEKLLRDVYATYESDDQGPIAASSPAEYWGPTLSVPDDEDQLQEDPVGQFINGSRSTGKNCAFVDPLHFWHCKMEDNYANLRRLALDVFSTPDKWRDPQRLIFGKNEDADLPVILELLTSWS</sequence>
<feature type="region of interest" description="Disordered" evidence="6">
    <location>
        <begin position="137"/>
        <end position="156"/>
    </location>
</feature>
<feature type="compositionally biased region" description="Acidic residues" evidence="6">
    <location>
        <begin position="439"/>
        <end position="449"/>
    </location>
</feature>
<dbReference type="STRING" id="1331196.A0A1B9IL93"/>
<evidence type="ECO:0000256" key="1">
    <source>
        <dbReference type="ARBA" id="ARBA00004123"/>
    </source>
</evidence>
<protein>
    <recommendedName>
        <fullName evidence="9">HAT C-terminal dimerisation domain-containing protein</fullName>
    </recommendedName>
</protein>
<name>A0A1B9IL93_9TREE</name>
<dbReference type="PANTHER" id="PTHR46481:SF10">
    <property type="entry name" value="ZINC FINGER BED DOMAIN-CONTAINING PROTEIN 39"/>
    <property type="match status" value="1"/>
</dbReference>
<reference evidence="8" key="2">
    <citation type="submission" date="2013-12" db="EMBL/GenBank/DDBJ databases">
        <title>Evolution of pathogenesis and genome organization in the Tremellales.</title>
        <authorList>
            <person name="Cuomo C."/>
            <person name="Litvintseva A."/>
            <person name="Heitman J."/>
            <person name="Chen Y."/>
            <person name="Sun S."/>
            <person name="Springer D."/>
            <person name="Dromer F."/>
            <person name="Young S."/>
            <person name="Zeng Q."/>
            <person name="Chapman S."/>
            <person name="Gujja S."/>
            <person name="Saif S."/>
            <person name="Birren B."/>
        </authorList>
    </citation>
    <scope>NUCLEOTIDE SEQUENCE [LARGE SCALE GENOMIC DNA]</scope>
    <source>
        <strain evidence="8">CBS 10435</strain>
    </source>
</reference>
<evidence type="ECO:0000256" key="3">
    <source>
        <dbReference type="ARBA" id="ARBA00022771"/>
    </source>
</evidence>
<dbReference type="PANTHER" id="PTHR46481">
    <property type="entry name" value="ZINC FINGER BED DOMAIN-CONTAINING PROTEIN 4"/>
    <property type="match status" value="1"/>
</dbReference>
<keyword evidence="8" id="KW-1185">Reference proteome</keyword>
<reference evidence="7 8" key="1">
    <citation type="submission" date="2013-07" db="EMBL/GenBank/DDBJ databases">
        <title>The Genome Sequence of Kwoniella mangroviensis CBS10435.</title>
        <authorList>
            <consortium name="The Broad Institute Genome Sequencing Platform"/>
            <person name="Cuomo C."/>
            <person name="Litvintseva A."/>
            <person name="Chen Y."/>
            <person name="Heitman J."/>
            <person name="Sun S."/>
            <person name="Springer D."/>
            <person name="Dromer F."/>
            <person name="Young S.K."/>
            <person name="Zeng Q."/>
            <person name="Gargeya S."/>
            <person name="Fitzgerald M."/>
            <person name="Abouelleil A."/>
            <person name="Alvarado L."/>
            <person name="Berlin A.M."/>
            <person name="Chapman S.B."/>
            <person name="Dewar J."/>
            <person name="Goldberg J."/>
            <person name="Griggs A."/>
            <person name="Gujja S."/>
            <person name="Hansen M."/>
            <person name="Howarth C."/>
            <person name="Imamovic A."/>
            <person name="Larimer J."/>
            <person name="McCowan C."/>
            <person name="Murphy C."/>
            <person name="Pearson M."/>
            <person name="Priest M."/>
            <person name="Roberts A."/>
            <person name="Saif S."/>
            <person name="Shea T."/>
            <person name="Sykes S."/>
            <person name="Wortman J."/>
            <person name="Nusbaum C."/>
            <person name="Birren B."/>
        </authorList>
    </citation>
    <scope>NUCLEOTIDE SEQUENCE [LARGE SCALE GENOMIC DNA]</scope>
    <source>
        <strain evidence="7 8">CBS 10435</strain>
    </source>
</reference>
<dbReference type="AlphaFoldDB" id="A0A1B9IL93"/>
<comment type="subcellular location">
    <subcellularLocation>
        <location evidence="1">Nucleus</location>
    </subcellularLocation>
</comment>
<dbReference type="OrthoDB" id="2748837at2759"/>
<evidence type="ECO:0008006" key="9">
    <source>
        <dbReference type="Google" id="ProtNLM"/>
    </source>
</evidence>